<protein>
    <submittedName>
        <fullName evidence="1">Uncharacterized protein</fullName>
    </submittedName>
</protein>
<proteinExistence type="predicted"/>
<name>A0AB36V885_BACTU</name>
<comment type="caution">
    <text evidence="1">The sequence shown here is derived from an EMBL/GenBank/DDBJ whole genome shotgun (WGS) entry which is preliminary data.</text>
</comment>
<organism evidence="1 2">
    <name type="scientific">Bacillus thuringiensis</name>
    <dbReference type="NCBI Taxonomy" id="1428"/>
    <lineage>
        <taxon>Bacteria</taxon>
        <taxon>Bacillati</taxon>
        <taxon>Bacillota</taxon>
        <taxon>Bacilli</taxon>
        <taxon>Bacillales</taxon>
        <taxon>Bacillaceae</taxon>
        <taxon>Bacillus</taxon>
        <taxon>Bacillus cereus group</taxon>
    </lineage>
</organism>
<reference evidence="1 2" key="1">
    <citation type="submission" date="2017-09" db="EMBL/GenBank/DDBJ databases">
        <title>Large-scale bioinformatics analysis of Bacillus genomes uncovers conserved roles of natural products in bacterial physiology.</title>
        <authorList>
            <consortium name="Agbiome Team Llc"/>
            <person name="Bleich R.M."/>
            <person name="Grubbs K.J."/>
            <person name="Santa Maria K.C."/>
            <person name="Allen S.E."/>
            <person name="Farag S."/>
            <person name="Shank E.A."/>
            <person name="Bowers A."/>
        </authorList>
    </citation>
    <scope>NUCLEOTIDE SEQUENCE [LARGE SCALE GENOMIC DNA]</scope>
    <source>
        <strain evidence="1 2">AFS030179</strain>
    </source>
</reference>
<dbReference type="Proteomes" id="UP000223445">
    <property type="component" value="Unassembled WGS sequence"/>
</dbReference>
<evidence type="ECO:0000313" key="1">
    <source>
        <dbReference type="EMBL" id="PGZ02268.1"/>
    </source>
</evidence>
<sequence>MEEKDMTTPFADYLGSKMIDSNVDQPLTTWRDNVDGNGNGSLLKARGNATIRSEENREGVVKKLIIDEGDQYNLWIFDFKIKFRYESVTHGETWACALNQCTLANTDWDEIHPAGTVIATFNSVPSRNLELKLDVYVDPDSDDRPGKFIQERVASKFRDPIALATEDFTGLVIDRLVIQFHEPKYNRFTLE</sequence>
<dbReference type="RefSeq" id="WP_098916589.1">
    <property type="nucleotide sequence ID" value="NZ_NUPM01000012.1"/>
</dbReference>
<accession>A0AB36V885</accession>
<dbReference type="AlphaFoldDB" id="A0AB36V885"/>
<gene>
    <name evidence="1" type="ORF">COE48_18455</name>
</gene>
<evidence type="ECO:0000313" key="2">
    <source>
        <dbReference type="Proteomes" id="UP000223445"/>
    </source>
</evidence>
<dbReference type="EMBL" id="NUPM01000012">
    <property type="protein sequence ID" value="PGZ02268.1"/>
    <property type="molecule type" value="Genomic_DNA"/>
</dbReference>